<evidence type="ECO:0000256" key="1">
    <source>
        <dbReference type="SAM" id="Phobius"/>
    </source>
</evidence>
<feature type="transmembrane region" description="Helical" evidence="1">
    <location>
        <begin position="12"/>
        <end position="32"/>
    </location>
</feature>
<name>A0ABS2G8I5_9FIRM</name>
<feature type="transmembrane region" description="Helical" evidence="1">
    <location>
        <begin position="95"/>
        <end position="116"/>
    </location>
</feature>
<protein>
    <recommendedName>
        <fullName evidence="4">Energy-coupling factor transport system substrate-specific component</fullName>
    </recommendedName>
</protein>
<dbReference type="EMBL" id="JACSNV010000005">
    <property type="protein sequence ID" value="MBM6877477.1"/>
    <property type="molecule type" value="Genomic_DNA"/>
</dbReference>
<evidence type="ECO:0000313" key="3">
    <source>
        <dbReference type="Proteomes" id="UP000729290"/>
    </source>
</evidence>
<evidence type="ECO:0000313" key="2">
    <source>
        <dbReference type="EMBL" id="MBM6877477.1"/>
    </source>
</evidence>
<dbReference type="RefSeq" id="WP_205133492.1">
    <property type="nucleotide sequence ID" value="NZ_JACSNT010000006.1"/>
</dbReference>
<keyword evidence="1" id="KW-0472">Membrane</keyword>
<feature type="transmembrane region" description="Helical" evidence="1">
    <location>
        <begin position="69"/>
        <end position="88"/>
    </location>
</feature>
<sequence length="165" mass="18582">MNGKPILRLTQMGLMTAFLFLGQVLLSFLPNIELVSLLILLYTLCLGRKVFLVIYCFVFLEGFLYGFGIWWFSYLYVWSILAALVYFFRKNDSALFWAILSGFFGLAFGALCALPYLAAGGWAAAFSYWVSGLGFDLVHCAGNFVLTLILYRPLRALLARFFSAA</sequence>
<dbReference type="Gene3D" id="1.10.1760.20">
    <property type="match status" value="1"/>
</dbReference>
<feature type="transmembrane region" description="Helical" evidence="1">
    <location>
        <begin position="128"/>
        <end position="151"/>
    </location>
</feature>
<accession>A0ABS2G8I5</accession>
<keyword evidence="1" id="KW-0812">Transmembrane</keyword>
<evidence type="ECO:0008006" key="4">
    <source>
        <dbReference type="Google" id="ProtNLM"/>
    </source>
</evidence>
<gene>
    <name evidence="2" type="ORF">H9X83_04825</name>
</gene>
<keyword evidence="3" id="KW-1185">Reference proteome</keyword>
<organism evidence="2 3">
    <name type="scientific">Anaerotignum lactatifermentans</name>
    <dbReference type="NCBI Taxonomy" id="160404"/>
    <lineage>
        <taxon>Bacteria</taxon>
        <taxon>Bacillati</taxon>
        <taxon>Bacillota</taxon>
        <taxon>Clostridia</taxon>
        <taxon>Lachnospirales</taxon>
        <taxon>Anaerotignaceae</taxon>
        <taxon>Anaerotignum</taxon>
    </lineage>
</organism>
<proteinExistence type="predicted"/>
<reference evidence="2 3" key="1">
    <citation type="journal article" date="2021" name="Sci. Rep.">
        <title>The distribution of antibiotic resistance genes in chicken gut microbiota commensals.</title>
        <authorList>
            <person name="Juricova H."/>
            <person name="Matiasovicova J."/>
            <person name="Kubasova T."/>
            <person name="Cejkova D."/>
            <person name="Rychlik I."/>
        </authorList>
    </citation>
    <scope>NUCLEOTIDE SEQUENCE [LARGE SCALE GENOMIC DNA]</scope>
    <source>
        <strain evidence="2 3">An431b</strain>
    </source>
</reference>
<dbReference type="Proteomes" id="UP000729290">
    <property type="component" value="Unassembled WGS sequence"/>
</dbReference>
<keyword evidence="1" id="KW-1133">Transmembrane helix</keyword>
<feature type="transmembrane region" description="Helical" evidence="1">
    <location>
        <begin position="39"/>
        <end position="63"/>
    </location>
</feature>
<comment type="caution">
    <text evidence="2">The sequence shown here is derived from an EMBL/GenBank/DDBJ whole genome shotgun (WGS) entry which is preliminary data.</text>
</comment>